<dbReference type="InterPro" id="IPR029035">
    <property type="entry name" value="DHS-like_NAD/FAD-binding_dom"/>
</dbReference>
<reference evidence="7 8" key="1">
    <citation type="submission" date="2023-04" db="EMBL/GenBank/DDBJ databases">
        <title>Genome of Basidiobolus ranarum AG-B5.</title>
        <authorList>
            <person name="Stajich J.E."/>
            <person name="Carter-House D."/>
            <person name="Gryganskyi A."/>
        </authorList>
    </citation>
    <scope>NUCLEOTIDE SEQUENCE [LARGE SCALE GENOMIC DNA]</scope>
    <source>
        <strain evidence="7 8">AG-B5</strain>
    </source>
</reference>
<comment type="caution">
    <text evidence="7">The sequence shown here is derived from an EMBL/GenBank/DDBJ whole genome shotgun (WGS) entry which is preliminary data.</text>
</comment>
<feature type="binding site" evidence="4">
    <location>
        <position position="256"/>
    </location>
    <ligand>
        <name>NAD(+)</name>
        <dbReference type="ChEBI" id="CHEBI:57540"/>
    </ligand>
</feature>
<evidence type="ECO:0000313" key="7">
    <source>
        <dbReference type="EMBL" id="KAK9700664.1"/>
    </source>
</evidence>
<dbReference type="Gene3D" id="3.40.50.1220">
    <property type="entry name" value="TPP-binding domain"/>
    <property type="match status" value="1"/>
</dbReference>
<sequence>MGTPLRSNSLEAFREVLRAAKNIVALTGAGASAESGVPTFRGTGGIWRTFQATSLATPEAFHNNPSRVWEFYHYRRELVLNKTPNIGHLALVRFEKIAAELGKNFTLITQNVDGLHLRAGSKKVIEMHGNLFKTRCTHCQEVRVNYDSPIVESLKGTELLDFDTNITVKSLPRCSKCDSLLRPHIVWFGENLEKPNVDKIYKELDRCDLLLVIGTSGVVYPAAGFADQVLANGGHVAEFNIEASNIPYQFAFIGPCGSTLTQALAI</sequence>
<comment type="catalytic activity">
    <reaction evidence="4">
        <text>N(6)-succinyl-L-lysyl-[protein] + NAD(+) + H2O = 2''-O-succinyl-ADP-D-ribose + nicotinamide + L-lysyl-[protein]</text>
        <dbReference type="Rhea" id="RHEA:47668"/>
        <dbReference type="Rhea" id="RHEA-COMP:9752"/>
        <dbReference type="Rhea" id="RHEA-COMP:11877"/>
        <dbReference type="ChEBI" id="CHEBI:15377"/>
        <dbReference type="ChEBI" id="CHEBI:17154"/>
        <dbReference type="ChEBI" id="CHEBI:29969"/>
        <dbReference type="ChEBI" id="CHEBI:57540"/>
        <dbReference type="ChEBI" id="CHEBI:87830"/>
        <dbReference type="ChEBI" id="CHEBI:87832"/>
    </reaction>
</comment>
<comment type="catalytic activity">
    <reaction evidence="4">
        <text>N(6)-malonyl-L-lysyl-[protein] + NAD(+) + H2O = 2''-O-malonyl-ADP-D-ribose + nicotinamide + L-lysyl-[protein]</text>
        <dbReference type="Rhea" id="RHEA:47672"/>
        <dbReference type="Rhea" id="RHEA-COMP:9752"/>
        <dbReference type="Rhea" id="RHEA-COMP:11878"/>
        <dbReference type="ChEBI" id="CHEBI:15377"/>
        <dbReference type="ChEBI" id="CHEBI:17154"/>
        <dbReference type="ChEBI" id="CHEBI:29969"/>
        <dbReference type="ChEBI" id="CHEBI:57540"/>
        <dbReference type="ChEBI" id="CHEBI:87831"/>
        <dbReference type="ChEBI" id="CHEBI:87833"/>
    </reaction>
</comment>
<feature type="active site" description="Proton acceptor" evidence="4 5">
    <location>
        <position position="128"/>
    </location>
</feature>
<feature type="binding site" evidence="4">
    <location>
        <position position="72"/>
    </location>
    <ligand>
        <name>substrate</name>
    </ligand>
</feature>
<comment type="function">
    <text evidence="4">NAD-dependent lysine demalonylase, desuccinylase and deglutarylase that specifically removes malonyl, succinyl and glutaryl groups on target proteins. Has weak NAD-dependent protein deacetylase activity; however this activity may not be physiologically relevant in vivo.</text>
</comment>
<dbReference type="InterPro" id="IPR026590">
    <property type="entry name" value="Ssirtuin_cat_dom"/>
</dbReference>
<evidence type="ECO:0000256" key="1">
    <source>
        <dbReference type="ARBA" id="ARBA00006924"/>
    </source>
</evidence>
<dbReference type="SUPFAM" id="SSF52467">
    <property type="entry name" value="DHS-like NAD/FAD-binding domain"/>
    <property type="match status" value="1"/>
</dbReference>
<feature type="domain" description="Deacetylase sirtuin-type" evidence="6">
    <location>
        <begin position="3"/>
        <end position="266"/>
    </location>
</feature>
<proteinExistence type="inferred from homology"/>
<comment type="catalytic activity">
    <reaction evidence="4">
        <text>N(6)-glutaryl-L-lysyl-[protein] + NAD(+) + H2O = 2''-O-glutaryl-ADP-D-ribose + nicotinamide + L-lysyl-[protein]</text>
        <dbReference type="Rhea" id="RHEA:47664"/>
        <dbReference type="Rhea" id="RHEA-COMP:9752"/>
        <dbReference type="Rhea" id="RHEA-COMP:11875"/>
        <dbReference type="ChEBI" id="CHEBI:15377"/>
        <dbReference type="ChEBI" id="CHEBI:17154"/>
        <dbReference type="ChEBI" id="CHEBI:29969"/>
        <dbReference type="ChEBI" id="CHEBI:57540"/>
        <dbReference type="ChEBI" id="CHEBI:87828"/>
        <dbReference type="ChEBI" id="CHEBI:87829"/>
    </reaction>
</comment>
<feature type="binding site" evidence="4 5">
    <location>
        <position position="136"/>
    </location>
    <ligand>
        <name>Zn(2+)</name>
        <dbReference type="ChEBI" id="CHEBI:29105"/>
    </ligand>
</feature>
<accession>A0ABR2VST8</accession>
<keyword evidence="4 5" id="KW-0479">Metal-binding</keyword>
<dbReference type="EMBL" id="JASJQH010007885">
    <property type="protein sequence ID" value="KAK9700664.1"/>
    <property type="molecule type" value="Genomic_DNA"/>
</dbReference>
<evidence type="ECO:0000259" key="6">
    <source>
        <dbReference type="PROSITE" id="PS50305"/>
    </source>
</evidence>
<feature type="binding site" evidence="4">
    <location>
        <begin position="214"/>
        <end position="216"/>
    </location>
    <ligand>
        <name>NAD(+)</name>
        <dbReference type="ChEBI" id="CHEBI:57540"/>
    </ligand>
</feature>
<keyword evidence="8" id="KW-1185">Reference proteome</keyword>
<comment type="similarity">
    <text evidence="1">Belongs to the sirtuin family. Class I subfamily.</text>
</comment>
<keyword evidence="3 4" id="KW-0520">NAD</keyword>
<feature type="binding site" evidence="4">
    <location>
        <begin position="28"/>
        <end position="47"/>
    </location>
    <ligand>
        <name>NAD(+)</name>
        <dbReference type="ChEBI" id="CHEBI:57540"/>
    </ligand>
</feature>
<keyword evidence="4" id="KW-0496">Mitochondrion</keyword>
<dbReference type="Pfam" id="PF02146">
    <property type="entry name" value="SIR2"/>
    <property type="match status" value="1"/>
</dbReference>
<dbReference type="EC" id="2.3.1.-" evidence="4"/>
<evidence type="ECO:0000313" key="8">
    <source>
        <dbReference type="Proteomes" id="UP001479436"/>
    </source>
</evidence>
<comment type="similarity">
    <text evidence="4">Belongs to the sirtuin family. Class III subfamily.</text>
</comment>
<name>A0ABR2VST8_9FUNG</name>
<evidence type="ECO:0000256" key="3">
    <source>
        <dbReference type="ARBA" id="ARBA00023027"/>
    </source>
</evidence>
<comment type="subcellular location">
    <subcellularLocation>
        <location evidence="4">Mitochondrion</location>
    </subcellularLocation>
</comment>
<dbReference type="Gene3D" id="3.30.1600.10">
    <property type="entry name" value="SIR2/SIRT2 'Small Domain"/>
    <property type="match status" value="1"/>
</dbReference>
<feature type="binding site" evidence="4">
    <location>
        <position position="75"/>
    </location>
    <ligand>
        <name>substrate</name>
    </ligand>
</feature>
<protein>
    <recommendedName>
        <fullName evidence="4">NAD-dependent protein deacylase</fullName>
        <ecNumber evidence="4">2.3.1.-</ecNumber>
    </recommendedName>
    <alternativeName>
        <fullName evidence="4">Regulatory protein SIR2 homolog 5</fullName>
    </alternativeName>
</protein>
<comment type="cofactor">
    <cofactor evidence="4">
        <name>Zn(2+)</name>
        <dbReference type="ChEBI" id="CHEBI:29105"/>
    </cofactor>
    <text evidence="4">Binds 1 zinc ion per subunit.</text>
</comment>
<gene>
    <name evidence="7" type="ORF">K7432_012086</name>
</gene>
<dbReference type="HAMAP" id="MF_01121">
    <property type="entry name" value="Sirtuin_ClassIII"/>
    <property type="match status" value="1"/>
</dbReference>
<evidence type="ECO:0000256" key="4">
    <source>
        <dbReference type="HAMAP-Rule" id="MF_03160"/>
    </source>
</evidence>
<dbReference type="InterPro" id="IPR003000">
    <property type="entry name" value="Sirtuin"/>
</dbReference>
<comment type="domain">
    <text evidence="4">In contrast to class I sirtuins, class III sirtuins have only weak deacetylase activity. Difference in substrate specificity is probably due to a larger hydrophobic pocket with 2 residues (Tyr-72 and Arg-75) that bind to malonylated and succinylated substrates and define the specificity.</text>
</comment>
<dbReference type="PANTHER" id="PTHR11085">
    <property type="entry name" value="NAD-DEPENDENT PROTEIN DEACYLASE SIRTUIN-5, MITOCHONDRIAL-RELATED"/>
    <property type="match status" value="1"/>
</dbReference>
<feature type="binding site" evidence="4">
    <location>
        <begin position="240"/>
        <end position="242"/>
    </location>
    <ligand>
        <name>NAD(+)</name>
        <dbReference type="ChEBI" id="CHEBI:57540"/>
    </ligand>
</feature>
<dbReference type="PROSITE" id="PS50305">
    <property type="entry name" value="SIRTUIN"/>
    <property type="match status" value="1"/>
</dbReference>
<feature type="binding site" evidence="4 5">
    <location>
        <position position="177"/>
    </location>
    <ligand>
        <name>Zn(2+)</name>
        <dbReference type="ChEBI" id="CHEBI:29105"/>
    </ligand>
</feature>
<dbReference type="Proteomes" id="UP001479436">
    <property type="component" value="Unassembled WGS sequence"/>
</dbReference>
<feature type="binding site" evidence="4">
    <location>
        <begin position="110"/>
        <end position="113"/>
    </location>
    <ligand>
        <name>NAD(+)</name>
        <dbReference type="ChEBI" id="CHEBI:57540"/>
    </ligand>
</feature>
<organism evidence="7 8">
    <name type="scientific">Basidiobolus ranarum</name>
    <dbReference type="NCBI Taxonomy" id="34480"/>
    <lineage>
        <taxon>Eukaryota</taxon>
        <taxon>Fungi</taxon>
        <taxon>Fungi incertae sedis</taxon>
        <taxon>Zoopagomycota</taxon>
        <taxon>Entomophthoromycotina</taxon>
        <taxon>Basidiobolomycetes</taxon>
        <taxon>Basidiobolales</taxon>
        <taxon>Basidiobolaceae</taxon>
        <taxon>Basidiobolus</taxon>
    </lineage>
</organism>
<keyword evidence="2 4" id="KW-0808">Transferase</keyword>
<evidence type="ECO:0000256" key="5">
    <source>
        <dbReference type="PROSITE-ProRule" id="PRU00236"/>
    </source>
</evidence>
<evidence type="ECO:0000256" key="2">
    <source>
        <dbReference type="ARBA" id="ARBA00022679"/>
    </source>
</evidence>
<dbReference type="InterPro" id="IPR026591">
    <property type="entry name" value="Sirtuin_cat_small_dom_sf"/>
</dbReference>
<dbReference type="InterPro" id="IPR027546">
    <property type="entry name" value="Sirtuin_class_III"/>
</dbReference>
<feature type="binding site" evidence="5">
    <location>
        <position position="139"/>
    </location>
    <ligand>
        <name>Zn(2+)</name>
        <dbReference type="ChEBI" id="CHEBI:29105"/>
    </ligand>
</feature>
<keyword evidence="4 5" id="KW-0862">Zinc</keyword>
<dbReference type="PANTHER" id="PTHR11085:SF10">
    <property type="entry name" value="NAD-DEPENDENT PROTEIN DEACYLASE SIRTUIN-5, MITOCHONDRIAL-RELATED"/>
    <property type="match status" value="1"/>
</dbReference>
<dbReference type="InterPro" id="IPR050134">
    <property type="entry name" value="NAD-dep_sirtuin_deacylases"/>
</dbReference>
<comment type="caution">
    <text evidence="4">Lacks conserved residue(s) required for the propagation of feature annotation.</text>
</comment>
<feature type="binding site" evidence="5">
    <location>
        <position position="174"/>
    </location>
    <ligand>
        <name>Zn(2+)</name>
        <dbReference type="ChEBI" id="CHEBI:29105"/>
    </ligand>
</feature>
<dbReference type="CDD" id="cd01412">
    <property type="entry name" value="SIRT5_Af1_CobB"/>
    <property type="match status" value="1"/>
</dbReference>